<comment type="caution">
    <text evidence="3">The sequence shown here is derived from an EMBL/GenBank/DDBJ whole genome shotgun (WGS) entry which is preliminary data.</text>
</comment>
<keyword evidence="2" id="KW-0812">Transmembrane</keyword>
<reference evidence="3" key="1">
    <citation type="submission" date="2021-03" db="EMBL/GenBank/DDBJ databases">
        <title>Draft genome sequence of rust myrtle Austropuccinia psidii MF-1, a brazilian biotype.</title>
        <authorList>
            <person name="Quecine M.C."/>
            <person name="Pachon D.M.R."/>
            <person name="Bonatelli M.L."/>
            <person name="Correr F.H."/>
            <person name="Franceschini L.M."/>
            <person name="Leite T.F."/>
            <person name="Margarido G.R.A."/>
            <person name="Almeida C.A."/>
            <person name="Ferrarezi J.A."/>
            <person name="Labate C.A."/>
        </authorList>
    </citation>
    <scope>NUCLEOTIDE SEQUENCE</scope>
    <source>
        <strain evidence="3">MF-1</strain>
    </source>
</reference>
<dbReference type="AlphaFoldDB" id="A0A9Q3I0R4"/>
<dbReference type="EMBL" id="AVOT02031611">
    <property type="protein sequence ID" value="MBW0525176.1"/>
    <property type="molecule type" value="Genomic_DNA"/>
</dbReference>
<dbReference type="Proteomes" id="UP000765509">
    <property type="component" value="Unassembled WGS sequence"/>
</dbReference>
<evidence type="ECO:0000313" key="3">
    <source>
        <dbReference type="EMBL" id="MBW0525176.1"/>
    </source>
</evidence>
<keyword evidence="2" id="KW-1133">Transmembrane helix</keyword>
<evidence type="ECO:0000256" key="1">
    <source>
        <dbReference type="SAM" id="MobiDB-lite"/>
    </source>
</evidence>
<accession>A0A9Q3I0R4</accession>
<feature type="transmembrane region" description="Helical" evidence="2">
    <location>
        <begin position="62"/>
        <end position="81"/>
    </location>
</feature>
<name>A0A9Q3I0R4_9BASI</name>
<evidence type="ECO:0000256" key="2">
    <source>
        <dbReference type="SAM" id="Phobius"/>
    </source>
</evidence>
<proteinExistence type="predicted"/>
<sequence>MRKQSRNGRKSWLEFCRGTLNQAALEPFGRRLRRRSSGLLTTSTSSQSNSSLASASESGEELVILLILLTMFSVLILEIWTSELEYIGLPPTGIDPPTWVHLATSLFLEPITNSRYQYPIQSVNSFNSQS</sequence>
<feature type="region of interest" description="Disordered" evidence="1">
    <location>
        <begin position="37"/>
        <end position="56"/>
    </location>
</feature>
<keyword evidence="4" id="KW-1185">Reference proteome</keyword>
<gene>
    <name evidence="3" type="ORF">O181_064891</name>
</gene>
<evidence type="ECO:0000313" key="4">
    <source>
        <dbReference type="Proteomes" id="UP000765509"/>
    </source>
</evidence>
<protein>
    <submittedName>
        <fullName evidence="3">Uncharacterized protein</fullName>
    </submittedName>
</protein>
<keyword evidence="2" id="KW-0472">Membrane</keyword>
<organism evidence="3 4">
    <name type="scientific">Austropuccinia psidii MF-1</name>
    <dbReference type="NCBI Taxonomy" id="1389203"/>
    <lineage>
        <taxon>Eukaryota</taxon>
        <taxon>Fungi</taxon>
        <taxon>Dikarya</taxon>
        <taxon>Basidiomycota</taxon>
        <taxon>Pucciniomycotina</taxon>
        <taxon>Pucciniomycetes</taxon>
        <taxon>Pucciniales</taxon>
        <taxon>Sphaerophragmiaceae</taxon>
        <taxon>Austropuccinia</taxon>
    </lineage>
</organism>